<dbReference type="EMBL" id="ML737178">
    <property type="protein sequence ID" value="KAE8337584.1"/>
    <property type="molecule type" value="Genomic_DNA"/>
</dbReference>
<keyword evidence="1" id="KW-0812">Transmembrane</keyword>
<organism evidence="3">
    <name type="scientific">Aspergillus arachidicola</name>
    <dbReference type="NCBI Taxonomy" id="656916"/>
    <lineage>
        <taxon>Eukaryota</taxon>
        <taxon>Fungi</taxon>
        <taxon>Dikarya</taxon>
        <taxon>Ascomycota</taxon>
        <taxon>Pezizomycotina</taxon>
        <taxon>Eurotiomycetes</taxon>
        <taxon>Eurotiomycetidae</taxon>
        <taxon>Eurotiales</taxon>
        <taxon>Aspergillaceae</taxon>
        <taxon>Aspergillus</taxon>
        <taxon>Aspergillus subgen. Circumdati</taxon>
    </lineage>
</organism>
<evidence type="ECO:0000256" key="2">
    <source>
        <dbReference type="SAM" id="SignalP"/>
    </source>
</evidence>
<feature type="chain" id="PRO_5025055426" evidence="2">
    <location>
        <begin position="19"/>
        <end position="72"/>
    </location>
</feature>
<dbReference type="AlphaFoldDB" id="A0A5N6XWR6"/>
<keyword evidence="1" id="KW-0472">Membrane</keyword>
<feature type="signal peptide" evidence="2">
    <location>
        <begin position="1"/>
        <end position="18"/>
    </location>
</feature>
<sequence length="72" mass="8567">MAPVWYFVCCLYHHVSVALLASNPPVQLFPFFLPFTFSYLKVDMYDDELRIHVLMTCPFFSFFFPPLFSDIF</sequence>
<name>A0A5N6XWR6_9EURO</name>
<gene>
    <name evidence="3" type="ORF">BDV24DRAFT_97610</name>
</gene>
<dbReference type="Proteomes" id="UP000325558">
    <property type="component" value="Unassembled WGS sequence"/>
</dbReference>
<proteinExistence type="predicted"/>
<evidence type="ECO:0000313" key="3">
    <source>
        <dbReference type="EMBL" id="KAE8337584.1"/>
    </source>
</evidence>
<reference evidence="3" key="1">
    <citation type="submission" date="2019-04" db="EMBL/GenBank/DDBJ databases">
        <title>Friends and foes A comparative genomics study of 23 Aspergillus species from section Flavi.</title>
        <authorList>
            <consortium name="DOE Joint Genome Institute"/>
            <person name="Kjaerbolling I."/>
            <person name="Vesth T."/>
            <person name="Frisvad J.C."/>
            <person name="Nybo J.L."/>
            <person name="Theobald S."/>
            <person name="Kildgaard S."/>
            <person name="Isbrandt T."/>
            <person name="Kuo A."/>
            <person name="Sato A."/>
            <person name="Lyhne E.K."/>
            <person name="Kogle M.E."/>
            <person name="Wiebenga A."/>
            <person name="Kun R.S."/>
            <person name="Lubbers R.J."/>
            <person name="Makela M.R."/>
            <person name="Barry K."/>
            <person name="Chovatia M."/>
            <person name="Clum A."/>
            <person name="Daum C."/>
            <person name="Haridas S."/>
            <person name="He G."/>
            <person name="LaButti K."/>
            <person name="Lipzen A."/>
            <person name="Mondo S."/>
            <person name="Riley R."/>
            <person name="Salamov A."/>
            <person name="Simmons B.A."/>
            <person name="Magnuson J.K."/>
            <person name="Henrissat B."/>
            <person name="Mortensen U.H."/>
            <person name="Larsen T.O."/>
            <person name="Devries R.P."/>
            <person name="Grigoriev I.V."/>
            <person name="Machida M."/>
            <person name="Baker S.E."/>
            <person name="Andersen M.R."/>
        </authorList>
    </citation>
    <scope>NUCLEOTIDE SEQUENCE</scope>
    <source>
        <strain evidence="3">CBS 117612</strain>
    </source>
</reference>
<protein>
    <submittedName>
        <fullName evidence="3">Uncharacterized protein</fullName>
    </submittedName>
</protein>
<keyword evidence="2" id="KW-0732">Signal</keyword>
<keyword evidence="1" id="KW-1133">Transmembrane helix</keyword>
<feature type="transmembrane region" description="Helical" evidence="1">
    <location>
        <begin position="49"/>
        <end position="68"/>
    </location>
</feature>
<accession>A0A5N6XWR6</accession>
<evidence type="ECO:0000256" key="1">
    <source>
        <dbReference type="SAM" id="Phobius"/>
    </source>
</evidence>